<evidence type="ECO:0000259" key="1">
    <source>
        <dbReference type="Pfam" id="PF25791"/>
    </source>
</evidence>
<sequence>MKNTTLDLDAIRNISISEDEMKHFLSYLLFRESNCSLYLKNFLWENYKQETDSLFSIQIELSLPKKDTLNTSDNRKEIVLLWPNDDLFERDVVFFLQYEKYDSYRVHDDLQDLFHSIRQRFSSLLQTARVFYNQEWLPSIVFENIDSYFHKYFPQLIESLVPYQKLLSELKLDEEYLETIISPDNAMLSLFSSENNPIFRSAINLVEKLLQEEGVSYKEQMPISKLMSLLEDSPFGWDQIQIECIISYLIMNHKLFVMYNNLHLTPHQYAQQINNIAIRESLFVSI</sequence>
<keyword evidence="3" id="KW-1185">Reference proteome</keyword>
<dbReference type="STRING" id="679937.Bcop_2068"/>
<dbReference type="Proteomes" id="UP000018439">
    <property type="component" value="Chromosome"/>
</dbReference>
<dbReference type="AlphaFoldDB" id="F3ZT74"/>
<protein>
    <recommendedName>
        <fullName evidence="1">Probable ATP-binding protein BrxC winged helix-turn-helix domain-containing protein</fullName>
    </recommendedName>
</protein>
<name>F3ZT74_9BACE</name>
<dbReference type="EMBL" id="CM001167">
    <property type="protein sequence ID" value="EGJ72242.1"/>
    <property type="molecule type" value="Genomic_DNA"/>
</dbReference>
<dbReference type="InterPro" id="IPR058038">
    <property type="entry name" value="BREX_BrxC_wHTH"/>
</dbReference>
<reference evidence="2 3" key="1">
    <citation type="journal article" date="2011" name="Stand. Genomic Sci.">
        <title>Non-contiguous finished genome sequence of Bacteroides coprosuis type strain (PC139).</title>
        <authorList>
            <person name="Land M."/>
            <person name="Held B."/>
            <person name="Gronow S."/>
            <person name="Abt B."/>
            <person name="Lucas S."/>
            <person name="Del Rio T.G."/>
            <person name="Nolan M."/>
            <person name="Tice H."/>
            <person name="Cheng J.F."/>
            <person name="Pitluck S."/>
            <person name="Liolios K."/>
            <person name="Pagani I."/>
            <person name="Ivanova N."/>
            <person name="Mavromatis K."/>
            <person name="Mikhailova N."/>
            <person name="Pati A."/>
            <person name="Tapia R."/>
            <person name="Han C."/>
            <person name="Goodwin L."/>
            <person name="Chen A."/>
            <person name="Palaniappan K."/>
            <person name="Hauser L."/>
            <person name="Brambilla E.M."/>
            <person name="Rohde M."/>
            <person name="Goker M."/>
            <person name="Detter J.C."/>
            <person name="Woyke T."/>
            <person name="Bristow J."/>
            <person name="Eisen J.A."/>
            <person name="Markowitz V."/>
            <person name="Hugenholtz P."/>
            <person name="Kyrpides N.C."/>
            <person name="Klenk H.P."/>
            <person name="Lapidus A."/>
        </authorList>
    </citation>
    <scope>NUCLEOTIDE SEQUENCE [LARGE SCALE GENOMIC DNA]</scope>
    <source>
        <strain evidence="2 3">DSM 18011</strain>
    </source>
</reference>
<evidence type="ECO:0000313" key="2">
    <source>
        <dbReference type="EMBL" id="EGJ72242.1"/>
    </source>
</evidence>
<organism evidence="2 3">
    <name type="scientific">Bacteroides coprosuis DSM 18011</name>
    <dbReference type="NCBI Taxonomy" id="679937"/>
    <lineage>
        <taxon>Bacteria</taxon>
        <taxon>Pseudomonadati</taxon>
        <taxon>Bacteroidota</taxon>
        <taxon>Bacteroidia</taxon>
        <taxon>Bacteroidales</taxon>
        <taxon>Bacteroidaceae</taxon>
        <taxon>Bacteroides</taxon>
    </lineage>
</organism>
<feature type="domain" description="Probable ATP-binding protein BrxC winged helix-turn-helix" evidence="1">
    <location>
        <begin position="176"/>
        <end position="272"/>
    </location>
</feature>
<dbReference type="Pfam" id="PF25791">
    <property type="entry name" value="WHD_BREX_BrxC"/>
    <property type="match status" value="1"/>
</dbReference>
<evidence type="ECO:0000313" key="3">
    <source>
        <dbReference type="Proteomes" id="UP000018439"/>
    </source>
</evidence>
<accession>F3ZT74</accession>
<dbReference type="HOGENOM" id="CLU_971999_0_0_10"/>
<proteinExistence type="predicted"/>
<gene>
    <name evidence="2" type="ORF">Bcop_2068</name>
</gene>